<reference evidence="2 3" key="1">
    <citation type="submission" date="2016-10" db="EMBL/GenBank/DDBJ databases">
        <authorList>
            <person name="de Groot N.N."/>
        </authorList>
    </citation>
    <scope>NUCLEOTIDE SEQUENCE [LARGE SCALE GENOMIC DNA]</scope>
    <source>
        <strain evidence="2 3">R5</strain>
    </source>
</reference>
<sequence>MNSRRDSTALPLRVLYGERVGVRGCLRVTGDSCICGESPSPGMHLAMHSDLSPHAGRGKAKLAAQAPDFKHPTWR</sequence>
<evidence type="ECO:0000256" key="1">
    <source>
        <dbReference type="SAM" id="MobiDB-lite"/>
    </source>
</evidence>
<feature type="region of interest" description="Disordered" evidence="1">
    <location>
        <begin position="46"/>
        <end position="75"/>
    </location>
</feature>
<proteinExistence type="predicted"/>
<dbReference type="Proteomes" id="UP000199245">
    <property type="component" value="Unassembled WGS sequence"/>
</dbReference>
<gene>
    <name evidence="2" type="ORF">SAMN05216337_103817</name>
</gene>
<dbReference type="EMBL" id="FMZW01000038">
    <property type="protein sequence ID" value="SDE88341.1"/>
    <property type="molecule type" value="Genomic_DNA"/>
</dbReference>
<accession>A0A1G7GJR2</accession>
<evidence type="ECO:0000313" key="2">
    <source>
        <dbReference type="EMBL" id="SDE88341.1"/>
    </source>
</evidence>
<protein>
    <submittedName>
        <fullName evidence="2">Uncharacterized protein</fullName>
    </submittedName>
</protein>
<name>A0A1G7GJR2_9BRAD</name>
<evidence type="ECO:0000313" key="3">
    <source>
        <dbReference type="Proteomes" id="UP000199245"/>
    </source>
</evidence>
<organism evidence="2 3">
    <name type="scientific">Bradyrhizobium brasilense</name>
    <dbReference type="NCBI Taxonomy" id="1419277"/>
    <lineage>
        <taxon>Bacteria</taxon>
        <taxon>Pseudomonadati</taxon>
        <taxon>Pseudomonadota</taxon>
        <taxon>Alphaproteobacteria</taxon>
        <taxon>Hyphomicrobiales</taxon>
        <taxon>Nitrobacteraceae</taxon>
        <taxon>Bradyrhizobium</taxon>
    </lineage>
</organism>
<dbReference type="AlphaFoldDB" id="A0A1G7GJR2"/>